<dbReference type="SUPFAM" id="SSF47473">
    <property type="entry name" value="EF-hand"/>
    <property type="match status" value="1"/>
</dbReference>
<keyword evidence="1" id="KW-0677">Repeat</keyword>
<dbReference type="PANTHER" id="PTHR23056">
    <property type="entry name" value="CALCINEURIN B"/>
    <property type="match status" value="1"/>
</dbReference>
<feature type="domain" description="EF-hand" evidence="2">
    <location>
        <begin position="122"/>
        <end position="157"/>
    </location>
</feature>
<dbReference type="PROSITE" id="PS00018">
    <property type="entry name" value="EF_HAND_1"/>
    <property type="match status" value="3"/>
</dbReference>
<dbReference type="InterPro" id="IPR018247">
    <property type="entry name" value="EF_Hand_1_Ca_BS"/>
</dbReference>
<reference evidence="3" key="1">
    <citation type="submission" date="2018-05" db="EMBL/GenBank/DDBJ databases">
        <authorList>
            <person name="Lanie J.A."/>
            <person name="Ng W.-L."/>
            <person name="Kazmierczak K.M."/>
            <person name="Andrzejewski T.M."/>
            <person name="Davidsen T.M."/>
            <person name="Wayne K.J."/>
            <person name="Tettelin H."/>
            <person name="Glass J.I."/>
            <person name="Rusch D."/>
            <person name="Podicherti R."/>
            <person name="Tsui H.-C.T."/>
            <person name="Winkler M.E."/>
        </authorList>
    </citation>
    <scope>NUCLEOTIDE SEQUENCE</scope>
</reference>
<name>A0A382CJQ9_9ZZZZ</name>
<evidence type="ECO:0000256" key="1">
    <source>
        <dbReference type="ARBA" id="ARBA00022737"/>
    </source>
</evidence>
<gene>
    <name evidence="3" type="ORF">METZ01_LOCUS178725</name>
</gene>
<dbReference type="PROSITE" id="PS50222">
    <property type="entry name" value="EF_HAND_2"/>
    <property type="match status" value="3"/>
</dbReference>
<dbReference type="PANTHER" id="PTHR23056:SF110">
    <property type="entry name" value="CALMODULIN"/>
    <property type="match status" value="1"/>
</dbReference>
<evidence type="ECO:0000259" key="2">
    <source>
        <dbReference type="PROSITE" id="PS50222"/>
    </source>
</evidence>
<dbReference type="GO" id="GO:0005509">
    <property type="term" value="F:calcium ion binding"/>
    <property type="evidence" value="ECO:0007669"/>
    <property type="project" value="InterPro"/>
</dbReference>
<protein>
    <recommendedName>
        <fullName evidence="2">EF-hand domain-containing protein</fullName>
    </recommendedName>
</protein>
<dbReference type="InterPro" id="IPR011992">
    <property type="entry name" value="EF-hand-dom_pair"/>
</dbReference>
<organism evidence="3">
    <name type="scientific">marine metagenome</name>
    <dbReference type="NCBI Taxonomy" id="408172"/>
    <lineage>
        <taxon>unclassified sequences</taxon>
        <taxon>metagenomes</taxon>
        <taxon>ecological metagenomes</taxon>
    </lineage>
</organism>
<dbReference type="Gene3D" id="1.10.238.10">
    <property type="entry name" value="EF-hand"/>
    <property type="match status" value="1"/>
</dbReference>
<accession>A0A382CJQ9</accession>
<feature type="domain" description="EF-hand" evidence="2">
    <location>
        <begin position="42"/>
        <end position="77"/>
    </location>
</feature>
<dbReference type="PRINTS" id="PR00450">
    <property type="entry name" value="RECOVERIN"/>
</dbReference>
<proteinExistence type="predicted"/>
<dbReference type="GO" id="GO:0019722">
    <property type="term" value="P:calcium-mediated signaling"/>
    <property type="evidence" value="ECO:0007669"/>
    <property type="project" value="InterPro"/>
</dbReference>
<dbReference type="AlphaFoldDB" id="A0A382CJQ9"/>
<evidence type="ECO:0000313" key="3">
    <source>
        <dbReference type="EMBL" id="SVB25871.1"/>
    </source>
</evidence>
<feature type="domain" description="EF-hand" evidence="2">
    <location>
        <begin position="78"/>
        <end position="113"/>
    </location>
</feature>
<dbReference type="InterPro" id="IPR045198">
    <property type="entry name" value="CNBL1-10"/>
</dbReference>
<dbReference type="SMART" id="SM00054">
    <property type="entry name" value="EFh"/>
    <property type="match status" value="3"/>
</dbReference>
<dbReference type="Pfam" id="PF13499">
    <property type="entry name" value="EF-hand_7"/>
    <property type="match status" value="1"/>
</dbReference>
<dbReference type="CDD" id="cd00051">
    <property type="entry name" value="EFh"/>
    <property type="match status" value="1"/>
</dbReference>
<sequence>MINSSKKLAGPFIIDLKNKFQEIAGEDQLIDRSEFRNGLEISNEEISNRLFDIFDKDKSGAIDITEFMNTIETVINGSELDKIKFAFNLHDLDDSGFIDKTELKILIEQSFLENNLDYDEFQMDLLVDEFFKRSDTDHSGSIDFGEFLEVAHTYPDFISGFAVNPVN</sequence>
<dbReference type="EMBL" id="UINC01034670">
    <property type="protein sequence ID" value="SVB25871.1"/>
    <property type="molecule type" value="Genomic_DNA"/>
</dbReference>
<dbReference type="GO" id="GO:0019900">
    <property type="term" value="F:kinase binding"/>
    <property type="evidence" value="ECO:0007669"/>
    <property type="project" value="InterPro"/>
</dbReference>
<dbReference type="InterPro" id="IPR002048">
    <property type="entry name" value="EF_hand_dom"/>
</dbReference>
<dbReference type="Pfam" id="PF13833">
    <property type="entry name" value="EF-hand_8"/>
    <property type="match status" value="1"/>
</dbReference>
<feature type="non-terminal residue" evidence="3">
    <location>
        <position position="167"/>
    </location>
</feature>